<dbReference type="RefSeq" id="WP_105742995.1">
    <property type="nucleotide sequence ID" value="NZ_PVBR01000012.1"/>
</dbReference>
<dbReference type="EMBL" id="PVBR01000012">
    <property type="protein sequence ID" value="PRD42356.1"/>
    <property type="molecule type" value="Genomic_DNA"/>
</dbReference>
<sequence>MASTSRTTTWLLDENEAQHALELWGTRKFDTHDIARFLRVPEHAVCRLIQATRDIMREQKEAGK</sequence>
<proteinExistence type="predicted"/>
<comment type="caution">
    <text evidence="1">The sequence shown here is derived from an EMBL/GenBank/DDBJ whole genome shotgun (WGS) entry which is preliminary data.</text>
</comment>
<dbReference type="Proteomes" id="UP000239434">
    <property type="component" value="Unassembled WGS sequence"/>
</dbReference>
<evidence type="ECO:0000313" key="2">
    <source>
        <dbReference type="Proteomes" id="UP000239434"/>
    </source>
</evidence>
<keyword evidence="2" id="KW-1185">Reference proteome</keyword>
<organism evidence="1 2">
    <name type="scientific">Phyllobacterium phragmitis</name>
    <dbReference type="NCBI Taxonomy" id="2670329"/>
    <lineage>
        <taxon>Bacteria</taxon>
        <taxon>Pseudomonadati</taxon>
        <taxon>Pseudomonadota</taxon>
        <taxon>Alphaproteobacteria</taxon>
        <taxon>Hyphomicrobiales</taxon>
        <taxon>Phyllobacteriaceae</taxon>
        <taxon>Phyllobacterium</taxon>
    </lineage>
</organism>
<name>A0A2S9IPA0_9HYPH</name>
<gene>
    <name evidence="1" type="ORF">C5748_16310</name>
</gene>
<accession>A0A2S9IPA0</accession>
<reference evidence="1 2" key="1">
    <citation type="submission" date="2018-02" db="EMBL/GenBank/DDBJ databases">
        <title>The draft genome of Phyllobacterium sp. 1N-3.</title>
        <authorList>
            <person name="Liu L."/>
            <person name="Li L."/>
            <person name="Zhang X."/>
            <person name="Wang T."/>
            <person name="Liang L."/>
        </authorList>
    </citation>
    <scope>NUCLEOTIDE SEQUENCE [LARGE SCALE GENOMIC DNA]</scope>
    <source>
        <strain evidence="1 2">1N-3</strain>
    </source>
</reference>
<dbReference type="AlphaFoldDB" id="A0A2S9IPA0"/>
<evidence type="ECO:0000313" key="1">
    <source>
        <dbReference type="EMBL" id="PRD42356.1"/>
    </source>
</evidence>
<protein>
    <submittedName>
        <fullName evidence="1">Uncharacterized protein</fullName>
    </submittedName>
</protein>